<reference evidence="6" key="1">
    <citation type="submission" date="2020-04" db="EMBL/GenBank/DDBJ databases">
        <title>Hybrid Assembly of Korean Phytophthora infestans isolates.</title>
        <authorList>
            <person name="Prokchorchik M."/>
            <person name="Lee Y."/>
            <person name="Seo J."/>
            <person name="Cho J.-H."/>
            <person name="Park Y.-E."/>
            <person name="Jang D.-C."/>
            <person name="Im J.-S."/>
            <person name="Choi J.-G."/>
            <person name="Park H.-J."/>
            <person name="Lee G.-B."/>
            <person name="Lee Y.-G."/>
            <person name="Hong S.-Y."/>
            <person name="Cho K."/>
            <person name="Sohn K.H."/>
        </authorList>
    </citation>
    <scope>NUCLEOTIDE SEQUENCE</scope>
    <source>
        <strain evidence="6">KR_1_A1</strain>
        <strain evidence="7">KR_2_A2</strain>
    </source>
</reference>
<dbReference type="EMBL" id="WSZM01000043">
    <property type="protein sequence ID" value="KAF4045620.1"/>
    <property type="molecule type" value="Genomic_DNA"/>
</dbReference>
<keyword evidence="8" id="KW-1185">Reference proteome</keyword>
<comment type="similarity">
    <text evidence="2 5">Belongs to the RxLR effector family.</text>
</comment>
<dbReference type="OMA" id="RIYKTNS"/>
<dbReference type="InterPro" id="IPR031825">
    <property type="entry name" value="RXLR"/>
</dbReference>
<accession>A0A833WPN2</accession>
<comment type="caution">
    <text evidence="6">The sequence shown here is derived from an EMBL/GenBank/DDBJ whole genome shotgun (WGS) entry which is preliminary data.</text>
</comment>
<dbReference type="AlphaFoldDB" id="A0A833WPN2"/>
<gene>
    <name evidence="6" type="ORF">GN244_ATG02071</name>
    <name evidence="7" type="ORF">GN958_ATG10796</name>
</gene>
<comment type="function">
    <text evidence="5">Effector that suppresses plant defense responses during pathogen infection.</text>
</comment>
<dbReference type="Pfam" id="PF16810">
    <property type="entry name" value="RXLR"/>
    <property type="match status" value="1"/>
</dbReference>
<protein>
    <recommendedName>
        <fullName evidence="5">RxLR effector protein</fullName>
    </recommendedName>
</protein>
<feature type="signal peptide" evidence="5">
    <location>
        <begin position="1"/>
        <end position="22"/>
    </location>
</feature>
<keyword evidence="4 5" id="KW-0732">Signal</keyword>
<comment type="subcellular location">
    <subcellularLocation>
        <location evidence="1 5">Secreted</location>
    </subcellularLocation>
</comment>
<evidence type="ECO:0000313" key="8">
    <source>
        <dbReference type="Proteomes" id="UP000602510"/>
    </source>
</evidence>
<dbReference type="SMR" id="A0A833WPN2"/>
<evidence type="ECO:0000313" key="7">
    <source>
        <dbReference type="EMBL" id="KAF4140046.1"/>
    </source>
</evidence>
<evidence type="ECO:0000313" key="6">
    <source>
        <dbReference type="EMBL" id="KAF4045620.1"/>
    </source>
</evidence>
<feature type="chain" id="PRO_5033094263" description="RxLR effector protein" evidence="5">
    <location>
        <begin position="23"/>
        <end position="154"/>
    </location>
</feature>
<organism evidence="6 8">
    <name type="scientific">Phytophthora infestans</name>
    <name type="common">Potato late blight agent</name>
    <name type="synonym">Botrytis infestans</name>
    <dbReference type="NCBI Taxonomy" id="4787"/>
    <lineage>
        <taxon>Eukaryota</taxon>
        <taxon>Sar</taxon>
        <taxon>Stramenopiles</taxon>
        <taxon>Oomycota</taxon>
        <taxon>Peronosporomycetes</taxon>
        <taxon>Peronosporales</taxon>
        <taxon>Peronosporaceae</taxon>
        <taxon>Phytophthora</taxon>
    </lineage>
</organism>
<dbReference type="GO" id="GO:0005576">
    <property type="term" value="C:extracellular region"/>
    <property type="evidence" value="ECO:0007669"/>
    <property type="project" value="UniProtKB-SubCell"/>
</dbReference>
<evidence type="ECO:0000256" key="4">
    <source>
        <dbReference type="ARBA" id="ARBA00022729"/>
    </source>
</evidence>
<comment type="domain">
    <text evidence="5">The RxLR-dEER motif acts to carry the protein into the host cell cytoplasm through binding to cell surface phosphatidylinositol-3-phosphate.</text>
</comment>
<evidence type="ECO:0000256" key="1">
    <source>
        <dbReference type="ARBA" id="ARBA00004613"/>
    </source>
</evidence>
<evidence type="ECO:0000256" key="3">
    <source>
        <dbReference type="ARBA" id="ARBA00022525"/>
    </source>
</evidence>
<dbReference type="Proteomes" id="UP000704712">
    <property type="component" value="Unassembled WGS sequence"/>
</dbReference>
<keyword evidence="3 5" id="KW-0964">Secreted</keyword>
<proteinExistence type="inferred from homology"/>
<name>A0A833WPN2_PHYIN</name>
<dbReference type="Proteomes" id="UP000602510">
    <property type="component" value="Unassembled WGS sequence"/>
</dbReference>
<sequence length="154" mass="17382">MHSSLLWLGAVVALLAVNNVTAVSTEANGQVALSTSKGQLAGERAEEENSIVRSLRAVETSEDEEERDLLGLFAKSKLKKMMKSESFKLKRFGEWDDFTVGYIREKLKNKYPDLLLNYLNVYKKAGNEIVRHANNPNKVTFSNKVRARIYKTNS</sequence>
<evidence type="ECO:0000256" key="2">
    <source>
        <dbReference type="ARBA" id="ARBA00010400"/>
    </source>
</evidence>
<dbReference type="EMBL" id="JAACNO010001519">
    <property type="protein sequence ID" value="KAF4140046.1"/>
    <property type="molecule type" value="Genomic_DNA"/>
</dbReference>
<evidence type="ECO:0000256" key="5">
    <source>
        <dbReference type="RuleBase" id="RU367124"/>
    </source>
</evidence>